<evidence type="ECO:0000313" key="6">
    <source>
        <dbReference type="EMBL" id="RHN04903.1"/>
    </source>
</evidence>
<dbReference type="GO" id="GO:0009279">
    <property type="term" value="C:cell outer membrane"/>
    <property type="evidence" value="ECO:0007669"/>
    <property type="project" value="UniProtKB-SubCell"/>
</dbReference>
<dbReference type="EMBL" id="QRQM01000019">
    <property type="protein sequence ID" value="RHN04903.1"/>
    <property type="molecule type" value="Genomic_DNA"/>
</dbReference>
<feature type="chain" id="PRO_5044592967" evidence="2">
    <location>
        <begin position="23"/>
        <end position="1027"/>
    </location>
</feature>
<proteinExistence type="inferred from homology"/>
<evidence type="ECO:0000313" key="10">
    <source>
        <dbReference type="Proteomes" id="UP000286003"/>
    </source>
</evidence>
<accession>A0A3E4KVR7</accession>
<evidence type="ECO:0000313" key="8">
    <source>
        <dbReference type="Proteomes" id="UP000284772"/>
    </source>
</evidence>
<comment type="caution">
    <text evidence="4">The sequence shown here is derived from an EMBL/GenBank/DDBJ whole genome shotgun (WGS) entry which is preliminary data.</text>
</comment>
<dbReference type="Pfam" id="PF07715">
    <property type="entry name" value="Plug"/>
    <property type="match status" value="1"/>
</dbReference>
<dbReference type="OrthoDB" id="721000at2"/>
<dbReference type="RefSeq" id="WP_007661140.1">
    <property type="nucleotide sequence ID" value="NZ_CABMMK010000008.1"/>
</dbReference>
<dbReference type="Gene3D" id="2.170.130.10">
    <property type="entry name" value="TonB-dependent receptor, plug domain"/>
    <property type="match status" value="1"/>
</dbReference>
<name>A0A3E4KVR7_9BACE</name>
<keyword evidence="2" id="KW-0732">Signal</keyword>
<dbReference type="Gene3D" id="2.60.40.1120">
    <property type="entry name" value="Carboxypeptidase-like, regulatory domain"/>
    <property type="match status" value="1"/>
</dbReference>
<dbReference type="NCBIfam" id="TIGR04057">
    <property type="entry name" value="SusC_RagA_signa"/>
    <property type="match status" value="1"/>
</dbReference>
<evidence type="ECO:0000259" key="3">
    <source>
        <dbReference type="Pfam" id="PF07715"/>
    </source>
</evidence>
<dbReference type="Pfam" id="PF13715">
    <property type="entry name" value="CarbopepD_reg_2"/>
    <property type="match status" value="1"/>
</dbReference>
<dbReference type="SUPFAM" id="SSF49464">
    <property type="entry name" value="Carboxypeptidase regulatory domain-like"/>
    <property type="match status" value="1"/>
</dbReference>
<gene>
    <name evidence="4" type="ORF">DWX27_16155</name>
    <name evidence="6" type="ORF">DWZ32_16080</name>
    <name evidence="5" type="ORF">DWZ95_01445</name>
    <name evidence="7" type="ORF">EAJ06_06115</name>
</gene>
<comment type="subcellular location">
    <subcellularLocation>
        <location evidence="1">Cell outer membrane</location>
        <topology evidence="1">Multi-pass membrane protein</topology>
    </subcellularLocation>
</comment>
<feature type="signal peptide" evidence="2">
    <location>
        <begin position="1"/>
        <end position="22"/>
    </location>
</feature>
<dbReference type="AlphaFoldDB" id="A0A3E4KVR7"/>
<dbReference type="PROSITE" id="PS00018">
    <property type="entry name" value="EF_HAND_1"/>
    <property type="match status" value="1"/>
</dbReference>
<evidence type="ECO:0000313" key="9">
    <source>
        <dbReference type="Proteomes" id="UP000285013"/>
    </source>
</evidence>
<dbReference type="FunFam" id="2.170.130.10:FF:000003">
    <property type="entry name" value="SusC/RagA family TonB-linked outer membrane protein"/>
    <property type="match status" value="1"/>
</dbReference>
<evidence type="ECO:0000313" key="4">
    <source>
        <dbReference type="EMBL" id="RGT49245.1"/>
    </source>
</evidence>
<dbReference type="Proteomes" id="UP000291191">
    <property type="component" value="Unassembled WGS sequence"/>
</dbReference>
<reference evidence="7 11" key="2">
    <citation type="journal article" date="2019" name="Science, e1252229">
        <title>Invertible promoters mediate bacterial phase variation, antibiotic resistance, and host adaptation in the gut.</title>
        <authorList>
            <person name="Jiang X."/>
            <person name="Hall A.B."/>
            <person name="Arthur T.D."/>
            <person name="Plichta D.R."/>
            <person name="Covington C.T."/>
            <person name="Poyet M."/>
            <person name="Crothers J."/>
            <person name="Moses P.L."/>
            <person name="Tolonen A.C."/>
            <person name="Vlamakis H."/>
            <person name="Alm E.J."/>
            <person name="Xavier R.J."/>
        </authorList>
    </citation>
    <scope>NUCLEOTIDE SEQUENCE [LARGE SCALE GENOMIC DNA]</scope>
    <source>
        <strain evidence="7">Bf_0095</strain>
        <strain evidence="11">bf_0095</strain>
    </source>
</reference>
<dbReference type="EMBL" id="QRWT01000020">
    <property type="protein sequence ID" value="RGT49245.1"/>
    <property type="molecule type" value="Genomic_DNA"/>
</dbReference>
<dbReference type="InterPro" id="IPR039426">
    <property type="entry name" value="TonB-dep_rcpt-like"/>
</dbReference>
<keyword evidence="1" id="KW-0472">Membrane</keyword>
<dbReference type="InterPro" id="IPR037066">
    <property type="entry name" value="Plug_dom_sf"/>
</dbReference>
<dbReference type="Proteomes" id="UP000284772">
    <property type="component" value="Unassembled WGS sequence"/>
</dbReference>
<dbReference type="SUPFAM" id="SSF56935">
    <property type="entry name" value="Porins"/>
    <property type="match status" value="1"/>
</dbReference>
<dbReference type="InterPro" id="IPR023997">
    <property type="entry name" value="TonB-dep_OMP_SusC/RagA_CS"/>
</dbReference>
<keyword evidence="1" id="KW-0813">Transport</keyword>
<sequence length="1027" mass="115042">MKIKHILLFLMAWVSSMNLAYAQQTVVASGSVMDEKGELLIGVSISVKEVPSMGAITDIDGRFKIGGIKAGHTLVISYVGYDPQEIKMNKSDERMRVVLKESSNVMDEVVITASGKVQKKINVTGAITGVEVATLKTPATSISNMLGGRVPGIISVTRSGEPGKDFSEFWVRGISTFGAGQGALVLIDGIEGNLNTLDPEDIESFSILKDASSTAVYGVRGANGVVLVSTKKGKAGKLNLQVKANTGISYSPQMPKYVRAAEYAALANEAAVTRGRIPVYTDVDLALFRNHMDPDFHPDVDWRDVILKDYTWNQQYFLSASGGGEVARYYISAGFTTKDAIFKQDKGVNKYNTNVNYNKFNFRANVDVNVTPTTTLSLNEETVIVTQNYPGYGNDSKVLWQAQSNLTPVTVPLMYTTGQAPGYGTDKSNISPYVLLNMTGYRKFYSNDNKITMQLNQDLKMITPGLSIAGLVNINSIGARTQVREKMPAIYYAHGYKRDGTLDLEKISDAVEPYYTNWNDTERRIYWDFRLNYDQTFNKVHKVGALVKAEWSDYEASKYNQLLTAIPKRYNSYSSRFSYSYDDTYMAEFNMGYTGSEAFEKGKKFGWFPAVSIGWAPTQYRFWRNKDNFINYFKIRASYGIVGNDRLTWDDSVRFPYLTLIGHTGSGSWNNGSGLTETQVGSSNLRWEKAKKADIGIDTRFFHERFEMTVDFFQDIRSGIYQQRQSVPEEMGLPSLPWANVGEMKSWGMDGHISYTQPLGDNDKYLIIRANYTQSMNKITNFEEDLKKYDYQSAVGYQSGINRGLIALGLFKDQADIDNSPRQDFGNYLPGDIKYKDVNGDGIVNWDDIVPLKYSYVPQIQYGFATEFNWKNFNVSVLFEGVSRVTYFKGGNMYQPFSGSTAGNVITDFANPANRWISREISGDPATENPNAKYPRLYYGGSSNNSQSSSFWLSDGSYLRLKNVQVSYTLKNQFLKKFGLQKAVISVIGDNLAVWSKEKMLDPAQAGDNGTVYPVQRVYTLQLNLSF</sequence>
<evidence type="ECO:0000313" key="7">
    <source>
        <dbReference type="EMBL" id="RYT81620.1"/>
    </source>
</evidence>
<dbReference type="GeneID" id="26158562"/>
<dbReference type="InterPro" id="IPR012910">
    <property type="entry name" value="Plug_dom"/>
</dbReference>
<keyword evidence="1" id="KW-1134">Transmembrane beta strand</keyword>
<evidence type="ECO:0000256" key="1">
    <source>
        <dbReference type="PROSITE-ProRule" id="PRU01360"/>
    </source>
</evidence>
<dbReference type="NCBIfam" id="TIGR04056">
    <property type="entry name" value="OMP_RagA_SusC"/>
    <property type="match status" value="1"/>
</dbReference>
<protein>
    <submittedName>
        <fullName evidence="4">TonB-dependent receptor</fullName>
    </submittedName>
</protein>
<reference evidence="8 9" key="1">
    <citation type="submission" date="2018-08" db="EMBL/GenBank/DDBJ databases">
        <title>A genome reference for cultivated species of the human gut microbiota.</title>
        <authorList>
            <person name="Zou Y."/>
            <person name="Xue W."/>
            <person name="Luo G."/>
        </authorList>
    </citation>
    <scope>NUCLEOTIDE SEQUENCE [LARGE SCALE GENOMIC DNA]</scope>
    <source>
        <strain evidence="4 8">AF19-10AC</strain>
        <strain evidence="6 10">AF31-23</strain>
        <strain evidence="5 9">AF36-16BH</strain>
    </source>
</reference>
<dbReference type="InterPro" id="IPR023996">
    <property type="entry name" value="TonB-dep_OMP_SusC/RagA"/>
</dbReference>
<dbReference type="Proteomes" id="UP000286003">
    <property type="component" value="Unassembled WGS sequence"/>
</dbReference>
<comment type="similarity">
    <text evidence="1">Belongs to the TonB-dependent receptor family.</text>
</comment>
<feature type="domain" description="TonB-dependent receptor plug" evidence="3">
    <location>
        <begin position="120"/>
        <end position="225"/>
    </location>
</feature>
<dbReference type="EMBL" id="QRPE01000001">
    <property type="protein sequence ID" value="RHL96706.1"/>
    <property type="molecule type" value="Genomic_DNA"/>
</dbReference>
<dbReference type="Proteomes" id="UP000285013">
    <property type="component" value="Unassembled WGS sequence"/>
</dbReference>
<keyword evidence="1" id="KW-0998">Cell outer membrane</keyword>
<keyword evidence="1" id="KW-0812">Transmembrane</keyword>
<dbReference type="InterPro" id="IPR018247">
    <property type="entry name" value="EF_Hand_1_Ca_BS"/>
</dbReference>
<keyword evidence="11" id="KW-1185">Reference proteome</keyword>
<organism evidence="4 8">
    <name type="scientific">Bacteroides intestinalis</name>
    <dbReference type="NCBI Taxonomy" id="329854"/>
    <lineage>
        <taxon>Bacteria</taxon>
        <taxon>Pseudomonadati</taxon>
        <taxon>Bacteroidota</taxon>
        <taxon>Bacteroidia</taxon>
        <taxon>Bacteroidales</taxon>
        <taxon>Bacteroidaceae</taxon>
        <taxon>Bacteroides</taxon>
    </lineage>
</organism>
<dbReference type="InterPro" id="IPR008969">
    <property type="entry name" value="CarboxyPept-like_regulatory"/>
</dbReference>
<evidence type="ECO:0000256" key="2">
    <source>
        <dbReference type="SAM" id="SignalP"/>
    </source>
</evidence>
<evidence type="ECO:0000313" key="11">
    <source>
        <dbReference type="Proteomes" id="UP000291191"/>
    </source>
</evidence>
<dbReference type="PROSITE" id="PS52016">
    <property type="entry name" value="TONB_DEPENDENT_REC_3"/>
    <property type="match status" value="1"/>
</dbReference>
<evidence type="ECO:0000313" key="5">
    <source>
        <dbReference type="EMBL" id="RHL96706.1"/>
    </source>
</evidence>
<dbReference type="EMBL" id="RCXO01000005">
    <property type="protein sequence ID" value="RYT81620.1"/>
    <property type="molecule type" value="Genomic_DNA"/>
</dbReference>
<keyword evidence="4" id="KW-0675">Receptor</keyword>